<organism evidence="5 6">
    <name type="scientific">Neisseria zalophi</name>
    <dbReference type="NCBI Taxonomy" id="640030"/>
    <lineage>
        <taxon>Bacteria</taxon>
        <taxon>Pseudomonadati</taxon>
        <taxon>Pseudomonadota</taxon>
        <taxon>Betaproteobacteria</taxon>
        <taxon>Neisseriales</taxon>
        <taxon>Neisseriaceae</taxon>
        <taxon>Neisseria</taxon>
    </lineage>
</organism>
<gene>
    <name evidence="5" type="ORF">D0T92_08005</name>
</gene>
<keyword evidence="3" id="KW-0560">Oxidoreductase</keyword>
<dbReference type="Proteomes" id="UP000325713">
    <property type="component" value="Chromosome"/>
</dbReference>
<evidence type="ECO:0000259" key="4">
    <source>
        <dbReference type="Pfam" id="PF00881"/>
    </source>
</evidence>
<dbReference type="AlphaFoldDB" id="A0A5J6PUN0"/>
<dbReference type="KEGG" id="nzl:D0T92_08005"/>
<proteinExistence type="predicted"/>
<dbReference type="GO" id="GO:0034599">
    <property type="term" value="P:cellular response to oxidative stress"/>
    <property type="evidence" value="ECO:0007669"/>
    <property type="project" value="InterPro"/>
</dbReference>
<evidence type="ECO:0000256" key="1">
    <source>
        <dbReference type="ARBA" id="ARBA00004496"/>
    </source>
</evidence>
<keyword evidence="6" id="KW-1185">Reference proteome</keyword>
<dbReference type="Gene3D" id="3.40.109.10">
    <property type="entry name" value="NADH Oxidase"/>
    <property type="match status" value="1"/>
</dbReference>
<dbReference type="InterPro" id="IPR029479">
    <property type="entry name" value="Nitroreductase"/>
</dbReference>
<dbReference type="InterPro" id="IPR000415">
    <property type="entry name" value="Nitroreductase-like"/>
</dbReference>
<name>A0A5J6PUN0_9NEIS</name>
<dbReference type="SUPFAM" id="SSF55469">
    <property type="entry name" value="FMN-dependent nitroreductase-like"/>
    <property type="match status" value="1"/>
</dbReference>
<dbReference type="RefSeq" id="WP_151051806.1">
    <property type="nucleotide sequence ID" value="NZ_CP031700.1"/>
</dbReference>
<dbReference type="PANTHER" id="PTHR43035:SF1">
    <property type="entry name" value="FATTY ACID REPRESSION MUTANT PROTEIN 2-RELATED"/>
    <property type="match status" value="1"/>
</dbReference>
<dbReference type="GO" id="GO:0005737">
    <property type="term" value="C:cytoplasm"/>
    <property type="evidence" value="ECO:0007669"/>
    <property type="project" value="UniProtKB-SubCell"/>
</dbReference>
<evidence type="ECO:0000313" key="6">
    <source>
        <dbReference type="Proteomes" id="UP000325713"/>
    </source>
</evidence>
<dbReference type="Pfam" id="PF00881">
    <property type="entry name" value="Nitroreductase"/>
    <property type="match status" value="1"/>
</dbReference>
<dbReference type="EMBL" id="CP031700">
    <property type="protein sequence ID" value="QEY26478.1"/>
    <property type="molecule type" value="Genomic_DNA"/>
</dbReference>
<comment type="subcellular location">
    <subcellularLocation>
        <location evidence="1">Cytoplasm</location>
    </subcellularLocation>
</comment>
<sequence>MPCQELQHAEAIRRSVYTLDKKLPVDQEKITAMIGHTVLHAPSVFNCQSTRVIVLFGEEHEKLWELAKEALTSIVACDQFGQKRQQVDKFKKAAATVLFFEDKSAIRGLQTNFPAYADLFPTWSAQTNAMVQYAIWVKLASAGIGANLQHYNPMIDEYVAAEWSIPDSWQLYAQMVFGGIAGPADDKELDPLEHRFKVFGSNLKVSETV</sequence>
<dbReference type="PANTHER" id="PTHR43035">
    <property type="entry name" value="FATTY ACID REPRESSION MUTANT PROTEIN 2-RELATED"/>
    <property type="match status" value="1"/>
</dbReference>
<feature type="domain" description="Nitroreductase" evidence="4">
    <location>
        <begin position="13"/>
        <end position="178"/>
    </location>
</feature>
<accession>A0A5J6PUN0</accession>
<dbReference type="CDD" id="cd02140">
    <property type="entry name" value="Frm2-like"/>
    <property type="match status" value="1"/>
</dbReference>
<dbReference type="FunFam" id="3.40.109.10:FF:000001">
    <property type="entry name" value="Nitroreductase family"/>
    <property type="match status" value="1"/>
</dbReference>
<evidence type="ECO:0000256" key="2">
    <source>
        <dbReference type="ARBA" id="ARBA00022490"/>
    </source>
</evidence>
<reference evidence="5 6" key="1">
    <citation type="submission" date="2018-08" db="EMBL/GenBank/DDBJ databases">
        <title>Neisseria zalophi ATCC BAA-2455 complete genome.</title>
        <authorList>
            <person name="Veseli I.A."/>
            <person name="Buttler R."/>
            <person name="Mascarenhas dos Santos A.C."/>
            <person name="Pombert J.-F."/>
        </authorList>
    </citation>
    <scope>NUCLEOTIDE SEQUENCE [LARGE SCALE GENOMIC DNA]</scope>
    <source>
        <strain evidence="5 6">ATCC BAA-2455</strain>
    </source>
</reference>
<keyword evidence="2" id="KW-0963">Cytoplasm</keyword>
<evidence type="ECO:0000256" key="3">
    <source>
        <dbReference type="ARBA" id="ARBA00023002"/>
    </source>
</evidence>
<dbReference type="GO" id="GO:0016491">
    <property type="term" value="F:oxidoreductase activity"/>
    <property type="evidence" value="ECO:0007669"/>
    <property type="project" value="UniProtKB-KW"/>
</dbReference>
<dbReference type="OrthoDB" id="9810617at2"/>
<protein>
    <submittedName>
        <fullName evidence="5">Nitroreductase family protein</fullName>
    </submittedName>
</protein>
<evidence type="ECO:0000313" key="5">
    <source>
        <dbReference type="EMBL" id="QEY26478.1"/>
    </source>
</evidence>
<dbReference type="InterPro" id="IPR033877">
    <property type="entry name" value="Frm2/Hbn1"/>
</dbReference>